<feature type="compositionally biased region" description="Polar residues" evidence="6">
    <location>
        <begin position="397"/>
        <end position="410"/>
    </location>
</feature>
<protein>
    <recommendedName>
        <fullName evidence="7">C3H1-type domain-containing protein</fullName>
    </recommendedName>
</protein>
<feature type="region of interest" description="Disordered" evidence="6">
    <location>
        <begin position="338"/>
        <end position="424"/>
    </location>
</feature>
<sequence length="446" mass="47733">MNATTASLPATTLVSKRPPQKKRHTKPCRYFQTGSCPHTEQEDCDFAHVISDGPPPPAPKQCRYYLQGSCTNGIWCQYRHGEAAPEEVSLLQESPSLNGRTADSYGGFAPASPTLYIPSSPGIYPPWSPYTDGFHSPLDFNPPSHLLPQLDCFSPTLSPNSLEPETPASSPTMSDNEVFEDAASHHNNYFALQQPGYISYNDDNGYPPPPMSPMSPIPGFAPAVRMQLSVVPPPSYGVALYDIFSPKSAGFPSSVFSPHSQIKGQRAANYRTKPCKYFKPGSVCPSGDECTFIHVAPTEDPNAAAHGLPTKPVTQKEENMRKGFFPISWRVIGGGVRLSGSSTSSGGKEFSDVSDFDSDYMDDPVQETSWAEDPPPAAPLSAPAVAVAFPSSDIPDTETSQDGASESSGATAKERRRASSIPSALMAGGHVDILRLFSAAESPGGL</sequence>
<dbReference type="PROSITE" id="PS50103">
    <property type="entry name" value="ZF_C3H1"/>
    <property type="match status" value="3"/>
</dbReference>
<organism evidence="8 9">
    <name type="scientific">Roridomyces roridus</name>
    <dbReference type="NCBI Taxonomy" id="1738132"/>
    <lineage>
        <taxon>Eukaryota</taxon>
        <taxon>Fungi</taxon>
        <taxon>Dikarya</taxon>
        <taxon>Basidiomycota</taxon>
        <taxon>Agaricomycotina</taxon>
        <taxon>Agaricomycetes</taxon>
        <taxon>Agaricomycetidae</taxon>
        <taxon>Agaricales</taxon>
        <taxon>Marasmiineae</taxon>
        <taxon>Mycenaceae</taxon>
        <taxon>Roridomyces</taxon>
    </lineage>
</organism>
<keyword evidence="2" id="KW-0677">Repeat</keyword>
<feature type="zinc finger region" description="C3H1-type" evidence="5">
    <location>
        <begin position="269"/>
        <end position="297"/>
    </location>
</feature>
<evidence type="ECO:0000256" key="1">
    <source>
        <dbReference type="ARBA" id="ARBA00022723"/>
    </source>
</evidence>
<dbReference type="InterPro" id="IPR000571">
    <property type="entry name" value="Znf_CCCH"/>
</dbReference>
<evidence type="ECO:0000256" key="2">
    <source>
        <dbReference type="ARBA" id="ARBA00022737"/>
    </source>
</evidence>
<feature type="compositionally biased region" description="Low complexity" evidence="6">
    <location>
        <begin position="379"/>
        <end position="392"/>
    </location>
</feature>
<feature type="compositionally biased region" description="Polar residues" evidence="6">
    <location>
        <begin position="1"/>
        <end position="14"/>
    </location>
</feature>
<evidence type="ECO:0000256" key="4">
    <source>
        <dbReference type="ARBA" id="ARBA00022833"/>
    </source>
</evidence>
<feature type="region of interest" description="Disordered" evidence="6">
    <location>
        <begin position="156"/>
        <end position="175"/>
    </location>
</feature>
<evidence type="ECO:0000256" key="5">
    <source>
        <dbReference type="PROSITE-ProRule" id="PRU00723"/>
    </source>
</evidence>
<comment type="caution">
    <text evidence="8">The sequence shown here is derived from an EMBL/GenBank/DDBJ whole genome shotgun (WGS) entry which is preliminary data.</text>
</comment>
<feature type="domain" description="C3H1-type" evidence="7">
    <location>
        <begin position="22"/>
        <end position="51"/>
    </location>
</feature>
<feature type="domain" description="C3H1-type" evidence="7">
    <location>
        <begin position="56"/>
        <end position="83"/>
    </location>
</feature>
<dbReference type="AlphaFoldDB" id="A0AAD7FUH7"/>
<dbReference type="SUPFAM" id="SSF90229">
    <property type="entry name" value="CCCH zinc finger"/>
    <property type="match status" value="2"/>
</dbReference>
<keyword evidence="3 5" id="KW-0863">Zinc-finger</keyword>
<evidence type="ECO:0000259" key="7">
    <source>
        <dbReference type="PROSITE" id="PS50103"/>
    </source>
</evidence>
<dbReference type="Pfam" id="PF00642">
    <property type="entry name" value="zf-CCCH"/>
    <property type="match status" value="1"/>
</dbReference>
<feature type="zinc finger region" description="C3H1-type" evidence="5">
    <location>
        <begin position="56"/>
        <end position="83"/>
    </location>
</feature>
<dbReference type="EMBL" id="JARKIF010000003">
    <property type="protein sequence ID" value="KAJ7643892.1"/>
    <property type="molecule type" value="Genomic_DNA"/>
</dbReference>
<reference evidence="8" key="1">
    <citation type="submission" date="2023-03" db="EMBL/GenBank/DDBJ databases">
        <title>Massive genome expansion in bonnet fungi (Mycena s.s.) driven by repeated elements and novel gene families across ecological guilds.</title>
        <authorList>
            <consortium name="Lawrence Berkeley National Laboratory"/>
            <person name="Harder C.B."/>
            <person name="Miyauchi S."/>
            <person name="Viragh M."/>
            <person name="Kuo A."/>
            <person name="Thoen E."/>
            <person name="Andreopoulos B."/>
            <person name="Lu D."/>
            <person name="Skrede I."/>
            <person name="Drula E."/>
            <person name="Henrissat B."/>
            <person name="Morin E."/>
            <person name="Kohler A."/>
            <person name="Barry K."/>
            <person name="LaButti K."/>
            <person name="Morin E."/>
            <person name="Salamov A."/>
            <person name="Lipzen A."/>
            <person name="Mereny Z."/>
            <person name="Hegedus B."/>
            <person name="Baldrian P."/>
            <person name="Stursova M."/>
            <person name="Weitz H."/>
            <person name="Taylor A."/>
            <person name="Grigoriev I.V."/>
            <person name="Nagy L.G."/>
            <person name="Martin F."/>
            <person name="Kauserud H."/>
        </authorList>
    </citation>
    <scope>NUCLEOTIDE SEQUENCE</scope>
    <source>
        <strain evidence="8">9284</strain>
    </source>
</reference>
<evidence type="ECO:0000256" key="3">
    <source>
        <dbReference type="ARBA" id="ARBA00022771"/>
    </source>
</evidence>
<feature type="region of interest" description="Disordered" evidence="6">
    <location>
        <begin position="1"/>
        <end position="26"/>
    </location>
</feature>
<dbReference type="InterPro" id="IPR045877">
    <property type="entry name" value="ZFP36-like"/>
</dbReference>
<feature type="zinc finger region" description="C3H1-type" evidence="5">
    <location>
        <begin position="22"/>
        <end position="51"/>
    </location>
</feature>
<dbReference type="SMART" id="SM00356">
    <property type="entry name" value="ZnF_C3H1"/>
    <property type="match status" value="3"/>
</dbReference>
<name>A0AAD7FUH7_9AGAR</name>
<dbReference type="Pfam" id="PF14608">
    <property type="entry name" value="zf-CCCH_2"/>
    <property type="match status" value="1"/>
</dbReference>
<dbReference type="GO" id="GO:0008270">
    <property type="term" value="F:zinc ion binding"/>
    <property type="evidence" value="ECO:0007669"/>
    <property type="project" value="UniProtKB-KW"/>
</dbReference>
<feature type="domain" description="C3H1-type" evidence="7">
    <location>
        <begin position="269"/>
        <end position="297"/>
    </location>
</feature>
<keyword evidence="4 5" id="KW-0862">Zinc</keyword>
<evidence type="ECO:0000313" key="8">
    <source>
        <dbReference type="EMBL" id="KAJ7643892.1"/>
    </source>
</evidence>
<evidence type="ECO:0000313" key="9">
    <source>
        <dbReference type="Proteomes" id="UP001221142"/>
    </source>
</evidence>
<dbReference type="PANTHER" id="PTHR12547:SF18">
    <property type="entry name" value="PROTEIN TIS11"/>
    <property type="match status" value="1"/>
</dbReference>
<gene>
    <name evidence="8" type="ORF">FB45DRAFT_283274</name>
</gene>
<dbReference type="InterPro" id="IPR036855">
    <property type="entry name" value="Znf_CCCH_sf"/>
</dbReference>
<dbReference type="Gene3D" id="4.10.1000.10">
    <property type="entry name" value="Zinc finger, CCCH-type"/>
    <property type="match status" value="2"/>
</dbReference>
<feature type="compositionally biased region" description="Acidic residues" evidence="6">
    <location>
        <begin position="352"/>
        <end position="365"/>
    </location>
</feature>
<dbReference type="PANTHER" id="PTHR12547">
    <property type="entry name" value="CCCH ZINC FINGER/TIS11-RELATED"/>
    <property type="match status" value="1"/>
</dbReference>
<keyword evidence="9" id="KW-1185">Reference proteome</keyword>
<evidence type="ECO:0000256" key="6">
    <source>
        <dbReference type="SAM" id="MobiDB-lite"/>
    </source>
</evidence>
<dbReference type="Proteomes" id="UP001221142">
    <property type="component" value="Unassembled WGS sequence"/>
</dbReference>
<accession>A0AAD7FUH7</accession>
<keyword evidence="1 5" id="KW-0479">Metal-binding</keyword>
<dbReference type="GO" id="GO:0003729">
    <property type="term" value="F:mRNA binding"/>
    <property type="evidence" value="ECO:0007669"/>
    <property type="project" value="InterPro"/>
</dbReference>
<proteinExistence type="predicted"/>